<feature type="transmembrane region" description="Helical" evidence="6">
    <location>
        <begin position="451"/>
        <end position="467"/>
    </location>
</feature>
<feature type="transmembrane region" description="Helical" evidence="6">
    <location>
        <begin position="217"/>
        <end position="238"/>
    </location>
</feature>
<dbReference type="AlphaFoldDB" id="C0CH03"/>
<dbReference type="InterPro" id="IPR050833">
    <property type="entry name" value="Poly_Biosynth_Transport"/>
</dbReference>
<feature type="transmembrane region" description="Helical" evidence="6">
    <location>
        <begin position="364"/>
        <end position="382"/>
    </location>
</feature>
<keyword evidence="3 6" id="KW-0812">Transmembrane</keyword>
<feature type="transmembrane region" description="Helical" evidence="6">
    <location>
        <begin position="125"/>
        <end position="145"/>
    </location>
</feature>
<dbReference type="Proteomes" id="UP000003100">
    <property type="component" value="Unassembled WGS sequence"/>
</dbReference>
<dbReference type="GeneID" id="86821282"/>
<dbReference type="Pfam" id="PF01943">
    <property type="entry name" value="Polysacc_synt"/>
    <property type="match status" value="1"/>
</dbReference>
<dbReference type="GO" id="GO:0005886">
    <property type="term" value="C:plasma membrane"/>
    <property type="evidence" value="ECO:0007669"/>
    <property type="project" value="UniProtKB-SubCell"/>
</dbReference>
<feature type="transmembrane region" description="Helical" evidence="6">
    <location>
        <begin position="95"/>
        <end position="113"/>
    </location>
</feature>
<dbReference type="PANTHER" id="PTHR30250">
    <property type="entry name" value="PST FAMILY PREDICTED COLANIC ACID TRANSPORTER"/>
    <property type="match status" value="1"/>
</dbReference>
<feature type="transmembrane region" description="Helical" evidence="6">
    <location>
        <begin position="157"/>
        <end position="178"/>
    </location>
</feature>
<evidence type="ECO:0000256" key="5">
    <source>
        <dbReference type="ARBA" id="ARBA00023136"/>
    </source>
</evidence>
<dbReference type="eggNOG" id="COG2244">
    <property type="taxonomic scope" value="Bacteria"/>
</dbReference>
<feature type="transmembrane region" description="Helical" evidence="6">
    <location>
        <begin position="21"/>
        <end position="42"/>
    </location>
</feature>
<dbReference type="PATRIC" id="fig|476272.21.peg.3122"/>
<evidence type="ECO:0000256" key="4">
    <source>
        <dbReference type="ARBA" id="ARBA00022989"/>
    </source>
</evidence>
<feature type="transmembrane region" description="Helical" evidence="6">
    <location>
        <begin position="298"/>
        <end position="317"/>
    </location>
</feature>
<keyword evidence="4 6" id="KW-1133">Transmembrane helix</keyword>
<evidence type="ECO:0000256" key="2">
    <source>
        <dbReference type="ARBA" id="ARBA00022475"/>
    </source>
</evidence>
<feature type="transmembrane region" description="Helical" evidence="6">
    <location>
        <begin position="244"/>
        <end position="264"/>
    </location>
</feature>
<name>C0CH03_BLAHS</name>
<dbReference type="EMBL" id="ACBZ01000002">
    <property type="protein sequence ID" value="EEG51059.1"/>
    <property type="molecule type" value="Genomic_DNA"/>
</dbReference>
<dbReference type="PANTHER" id="PTHR30250:SF11">
    <property type="entry name" value="O-ANTIGEN TRANSPORTER-RELATED"/>
    <property type="match status" value="1"/>
</dbReference>
<feature type="transmembrane region" description="Helical" evidence="6">
    <location>
        <begin position="329"/>
        <end position="352"/>
    </location>
</feature>
<evidence type="ECO:0000256" key="3">
    <source>
        <dbReference type="ARBA" id="ARBA00022692"/>
    </source>
</evidence>
<feature type="transmembrane region" description="Helical" evidence="6">
    <location>
        <begin position="430"/>
        <end position="445"/>
    </location>
</feature>
<feature type="transmembrane region" description="Helical" evidence="6">
    <location>
        <begin position="388"/>
        <end position="410"/>
    </location>
</feature>
<keyword evidence="2" id="KW-1003">Cell membrane</keyword>
<evidence type="ECO:0000256" key="6">
    <source>
        <dbReference type="SAM" id="Phobius"/>
    </source>
</evidence>
<evidence type="ECO:0000256" key="1">
    <source>
        <dbReference type="ARBA" id="ARBA00004651"/>
    </source>
</evidence>
<accession>C0CH03</accession>
<keyword evidence="8" id="KW-1185">Reference proteome</keyword>
<organism evidence="7 8">
    <name type="scientific">Blautia hydrogenotrophica (strain DSM 10507 / JCM 14656 / S5a33)</name>
    <name type="common">Ruminococcus hydrogenotrophicus</name>
    <dbReference type="NCBI Taxonomy" id="476272"/>
    <lineage>
        <taxon>Bacteria</taxon>
        <taxon>Bacillati</taxon>
        <taxon>Bacillota</taxon>
        <taxon>Clostridia</taxon>
        <taxon>Lachnospirales</taxon>
        <taxon>Lachnospiraceae</taxon>
        <taxon>Blautia</taxon>
    </lineage>
</organism>
<comment type="caution">
    <text evidence="7">The sequence shown here is derived from an EMBL/GenBank/DDBJ whole genome shotgun (WGS) entry which is preliminary data.</text>
</comment>
<evidence type="ECO:0000313" key="8">
    <source>
        <dbReference type="Proteomes" id="UP000003100"/>
    </source>
</evidence>
<feature type="transmembrane region" description="Helical" evidence="6">
    <location>
        <begin position="54"/>
        <end position="74"/>
    </location>
</feature>
<sequence>MNIVKGLLKKYNTLPIAAKATIWFVFCSTLQKCISLITTPVFTRIMNTEQYGQFSVYNSWLQIFTIITTLRLNYAVFNKGMSKYKDDRDGYTSTMQSLTFIITGIVFLIYLLFHNQINAITELPTFVMVALFLELFVTPAIDFWTIRKRYEYIYKPVVIRTLIMAVLNASIGIVAVLLSEEKGYARILTCILVNICFGTVLFIYNRRHGKIWLKKEYVVFALSFNLPLLLHYISQYILEQFDRVMIQKLVGIAQAGIFSVAYNAGIMMKIVTQSINNALVPWQYEQLEKKNFKEIDNVLFAVFLLIGGCALIFSAFAPEIMKILADEKYYEAIYVIPPVAIGTFFSFAYTTFANVEFFFNQNKFTMYISMLGAVLNISLNYLCIKKFGYIAAAYTTLFCYIVFTVSHYIYMTVSVKKMLAVSKVFNTKRISLLAVSILFVGLILIGLYDKIIIRYLFIICGLGTLYFKRKQIINISKLVQRK</sequence>
<gene>
    <name evidence="7" type="ORF">RUMHYD_00116</name>
</gene>
<reference evidence="7 8" key="2">
    <citation type="submission" date="2009-02" db="EMBL/GenBank/DDBJ databases">
        <title>Draft genome sequence of Blautia hydrogenotrophica DSM 10507 (Ruminococcus hydrogenotrophicus DSM 10507).</title>
        <authorList>
            <person name="Sudarsanam P."/>
            <person name="Ley R."/>
            <person name="Guruge J."/>
            <person name="Turnbaugh P.J."/>
            <person name="Mahowald M."/>
            <person name="Liep D."/>
            <person name="Gordon J."/>
        </authorList>
    </citation>
    <scope>NUCLEOTIDE SEQUENCE [LARGE SCALE GENOMIC DNA]</scope>
    <source>
        <strain evidence="8">DSM 10507 / JCM 14656 / S5a33</strain>
    </source>
</reference>
<reference evidence="7 8" key="1">
    <citation type="submission" date="2009-01" db="EMBL/GenBank/DDBJ databases">
        <authorList>
            <person name="Fulton L."/>
            <person name="Clifton S."/>
            <person name="Fulton B."/>
            <person name="Xu J."/>
            <person name="Minx P."/>
            <person name="Pepin K.H."/>
            <person name="Johnson M."/>
            <person name="Bhonagiri V."/>
            <person name="Nash W.E."/>
            <person name="Mardis E.R."/>
            <person name="Wilson R.K."/>
        </authorList>
    </citation>
    <scope>NUCLEOTIDE SEQUENCE [LARGE SCALE GENOMIC DNA]</scope>
    <source>
        <strain evidence="8">DSM 10507 / JCM 14656 / S5a33</strain>
    </source>
</reference>
<keyword evidence="5 6" id="KW-0472">Membrane</keyword>
<evidence type="ECO:0000313" key="7">
    <source>
        <dbReference type="EMBL" id="EEG51059.1"/>
    </source>
</evidence>
<feature type="transmembrane region" description="Helical" evidence="6">
    <location>
        <begin position="184"/>
        <end position="205"/>
    </location>
</feature>
<dbReference type="RefSeq" id="WP_005944754.1">
    <property type="nucleotide sequence ID" value="NZ_CP136423.1"/>
</dbReference>
<proteinExistence type="predicted"/>
<dbReference type="InterPro" id="IPR002797">
    <property type="entry name" value="Polysacc_synth"/>
</dbReference>
<comment type="subcellular location">
    <subcellularLocation>
        <location evidence="1">Cell membrane</location>
        <topology evidence="1">Multi-pass membrane protein</topology>
    </subcellularLocation>
</comment>
<dbReference type="HOGENOM" id="CLU_022017_7_1_9"/>
<protein>
    <submittedName>
        <fullName evidence="7">Uncharacterized protein</fullName>
    </submittedName>
</protein>